<dbReference type="Proteomes" id="UP000663400">
    <property type="component" value="Chromosome"/>
</dbReference>
<dbReference type="EMBL" id="CP071517">
    <property type="protein sequence ID" value="QSX74039.1"/>
    <property type="molecule type" value="Genomic_DNA"/>
</dbReference>
<proteinExistence type="predicted"/>
<name>A0ABX7RAM0_9GAMM</name>
<gene>
    <name evidence="2" type="ORF">HIV01_012535</name>
</gene>
<keyword evidence="1" id="KW-1133">Transmembrane helix</keyword>
<evidence type="ECO:0000313" key="3">
    <source>
        <dbReference type="Proteomes" id="UP000663400"/>
    </source>
</evidence>
<keyword evidence="3" id="KW-1185">Reference proteome</keyword>
<evidence type="ECO:0008006" key="4">
    <source>
        <dbReference type="Google" id="ProtNLM"/>
    </source>
</evidence>
<organism evidence="2 3">
    <name type="scientific">Lysobacter arenosi</name>
    <dbReference type="NCBI Taxonomy" id="2795387"/>
    <lineage>
        <taxon>Bacteria</taxon>
        <taxon>Pseudomonadati</taxon>
        <taxon>Pseudomonadota</taxon>
        <taxon>Gammaproteobacteria</taxon>
        <taxon>Lysobacterales</taxon>
        <taxon>Lysobacteraceae</taxon>
        <taxon>Lysobacter</taxon>
    </lineage>
</organism>
<feature type="transmembrane region" description="Helical" evidence="1">
    <location>
        <begin position="31"/>
        <end position="55"/>
    </location>
</feature>
<protein>
    <recommendedName>
        <fullName evidence="4">DUF3649 domain-containing protein</fullName>
    </recommendedName>
</protein>
<accession>A0ABX7RAM0</accession>
<reference evidence="2 3" key="1">
    <citation type="submission" date="2021-02" db="EMBL/GenBank/DDBJ databases">
        <title>Lysobacter arenosi sp. nov., isolated from soil of gangwondo yeongwol, south Korea.</title>
        <authorList>
            <person name="Kim K.R."/>
            <person name="Kim K.H."/>
            <person name="Jeon C.O."/>
        </authorList>
    </citation>
    <scope>NUCLEOTIDE SEQUENCE [LARGE SCALE GENOMIC DNA]</scope>
    <source>
        <strain evidence="2 3">R7</strain>
    </source>
</reference>
<feature type="transmembrane region" description="Helical" evidence="1">
    <location>
        <begin position="62"/>
        <end position="80"/>
    </location>
</feature>
<keyword evidence="1" id="KW-0472">Membrane</keyword>
<keyword evidence="1" id="KW-0812">Transmembrane</keyword>
<evidence type="ECO:0000313" key="2">
    <source>
        <dbReference type="EMBL" id="QSX74039.1"/>
    </source>
</evidence>
<evidence type="ECO:0000256" key="1">
    <source>
        <dbReference type="SAM" id="Phobius"/>
    </source>
</evidence>
<dbReference type="RefSeq" id="WP_200607583.1">
    <property type="nucleotide sequence ID" value="NZ_CP071517.1"/>
</dbReference>
<sequence length="87" mass="9395">MWGRATAAAIPGFLLSAGVTGLVCWLLPGPWQSTLVAGIVSFLAVWMAAMALAFQFRSGKRAWAWFSGGAVVSLATLWLLQTLQWVR</sequence>